<dbReference type="Proteomes" id="UP001499863">
    <property type="component" value="Unassembled WGS sequence"/>
</dbReference>
<feature type="compositionally biased region" description="Low complexity" evidence="1">
    <location>
        <begin position="10"/>
        <end position="26"/>
    </location>
</feature>
<evidence type="ECO:0000256" key="1">
    <source>
        <dbReference type="SAM" id="MobiDB-lite"/>
    </source>
</evidence>
<gene>
    <name evidence="2" type="ORF">GCM10009639_02450</name>
</gene>
<feature type="region of interest" description="Disordered" evidence="1">
    <location>
        <begin position="1"/>
        <end position="26"/>
    </location>
</feature>
<name>A0ABN1XJ12_9ACTN</name>
<keyword evidence="3" id="KW-1185">Reference proteome</keyword>
<evidence type="ECO:0000313" key="3">
    <source>
        <dbReference type="Proteomes" id="UP001499863"/>
    </source>
</evidence>
<proteinExistence type="predicted"/>
<sequence length="101" mass="10324">MIITRRVVRSTSCAPSDSSSAATAPESAGWLVPVAAAASRKCRCSATATKALSWATVGVRGLRVVAFATAASGLRAAALRRTGREGGVGLLITLSDQTHRV</sequence>
<organism evidence="2 3">
    <name type="scientific">Kitasatospora putterlickiae</name>
    <dbReference type="NCBI Taxonomy" id="221725"/>
    <lineage>
        <taxon>Bacteria</taxon>
        <taxon>Bacillati</taxon>
        <taxon>Actinomycetota</taxon>
        <taxon>Actinomycetes</taxon>
        <taxon>Kitasatosporales</taxon>
        <taxon>Streptomycetaceae</taxon>
        <taxon>Kitasatospora</taxon>
    </lineage>
</organism>
<protein>
    <submittedName>
        <fullName evidence="2">Uncharacterized protein</fullName>
    </submittedName>
</protein>
<reference evidence="2 3" key="1">
    <citation type="journal article" date="2019" name="Int. J. Syst. Evol. Microbiol.">
        <title>The Global Catalogue of Microorganisms (GCM) 10K type strain sequencing project: providing services to taxonomists for standard genome sequencing and annotation.</title>
        <authorList>
            <consortium name="The Broad Institute Genomics Platform"/>
            <consortium name="The Broad Institute Genome Sequencing Center for Infectious Disease"/>
            <person name="Wu L."/>
            <person name="Ma J."/>
        </authorList>
    </citation>
    <scope>NUCLEOTIDE SEQUENCE [LARGE SCALE GENOMIC DNA]</scope>
    <source>
        <strain evidence="2 3">JCM 12393</strain>
    </source>
</reference>
<accession>A0ABN1XJ12</accession>
<dbReference type="EMBL" id="BAAAKJ010000014">
    <property type="protein sequence ID" value="GAA1382876.1"/>
    <property type="molecule type" value="Genomic_DNA"/>
</dbReference>
<comment type="caution">
    <text evidence="2">The sequence shown here is derived from an EMBL/GenBank/DDBJ whole genome shotgun (WGS) entry which is preliminary data.</text>
</comment>
<evidence type="ECO:0000313" key="2">
    <source>
        <dbReference type="EMBL" id="GAA1382876.1"/>
    </source>
</evidence>